<evidence type="ECO:0000313" key="2">
    <source>
        <dbReference type="Proteomes" id="UP000789920"/>
    </source>
</evidence>
<sequence length="291" mass="33536">MVKLLSPFEKITRRICGATYCTLSLVHPYIGILKKSFEPNYENGETYNTYLNLVYGTQSENDDEEEVEESDSSTSEEDETPSGGSRQHWQYAHRQFRQQMRLTKGKGRKKSKGRTNKYSQNIKKGNSEKNVDDFNHVEYLPTADTVGLLQKVRAAIFLSLDELWSTPSDLVRIATILDPRFKDFKWNDTNEEKDESLKLLQVQYDSEKRDFQASDISIQQATPINDCNDDDDDFFQALERQHGPVQGPEWDQVPEWSQDGSINESIFSIAKYTLSDVRNRIDSHSSCFTLS</sequence>
<protein>
    <submittedName>
        <fullName evidence="1">14525_t:CDS:1</fullName>
    </submittedName>
</protein>
<dbReference type="EMBL" id="CAJVQC010014016">
    <property type="protein sequence ID" value="CAG8653570.1"/>
    <property type="molecule type" value="Genomic_DNA"/>
</dbReference>
<proteinExistence type="predicted"/>
<name>A0ACA9NF49_9GLOM</name>
<organism evidence="1 2">
    <name type="scientific">Racocetra persica</name>
    <dbReference type="NCBI Taxonomy" id="160502"/>
    <lineage>
        <taxon>Eukaryota</taxon>
        <taxon>Fungi</taxon>
        <taxon>Fungi incertae sedis</taxon>
        <taxon>Mucoromycota</taxon>
        <taxon>Glomeromycotina</taxon>
        <taxon>Glomeromycetes</taxon>
        <taxon>Diversisporales</taxon>
        <taxon>Gigasporaceae</taxon>
        <taxon>Racocetra</taxon>
    </lineage>
</organism>
<dbReference type="Proteomes" id="UP000789920">
    <property type="component" value="Unassembled WGS sequence"/>
</dbReference>
<accession>A0ACA9NF49</accession>
<reference evidence="1" key="1">
    <citation type="submission" date="2021-06" db="EMBL/GenBank/DDBJ databases">
        <authorList>
            <person name="Kallberg Y."/>
            <person name="Tangrot J."/>
            <person name="Rosling A."/>
        </authorList>
    </citation>
    <scope>NUCLEOTIDE SEQUENCE</scope>
    <source>
        <strain evidence="1">MA461A</strain>
    </source>
</reference>
<comment type="caution">
    <text evidence="1">The sequence shown here is derived from an EMBL/GenBank/DDBJ whole genome shotgun (WGS) entry which is preliminary data.</text>
</comment>
<evidence type="ECO:0000313" key="1">
    <source>
        <dbReference type="EMBL" id="CAG8653570.1"/>
    </source>
</evidence>
<keyword evidence="2" id="KW-1185">Reference proteome</keyword>
<gene>
    <name evidence="1" type="ORF">RPERSI_LOCUS7981</name>
</gene>